<organism evidence="2 3">
    <name type="scientific">Polaribacter aquimarinus</name>
    <dbReference type="NCBI Taxonomy" id="2100726"/>
    <lineage>
        <taxon>Bacteria</taxon>
        <taxon>Pseudomonadati</taxon>
        <taxon>Bacteroidota</taxon>
        <taxon>Flavobacteriia</taxon>
        <taxon>Flavobacteriales</taxon>
        <taxon>Flavobacteriaceae</taxon>
    </lineage>
</organism>
<name>A0A2U2JC92_9FLAO</name>
<sequence length="67" mass="7353">MKKLILAMVFVFATGTIMNANSLMTKDKSCSEIAFDLQGDLEDKGVDMETANEVANLIYEICETASE</sequence>
<accession>A0A2U2JC92</accession>
<proteinExistence type="predicted"/>
<dbReference type="Proteomes" id="UP000245670">
    <property type="component" value="Unassembled WGS sequence"/>
</dbReference>
<evidence type="ECO:0000313" key="2">
    <source>
        <dbReference type="EMBL" id="PWG05958.1"/>
    </source>
</evidence>
<dbReference type="AlphaFoldDB" id="A0A2U2JC92"/>
<evidence type="ECO:0000256" key="1">
    <source>
        <dbReference type="SAM" id="SignalP"/>
    </source>
</evidence>
<evidence type="ECO:0008006" key="4">
    <source>
        <dbReference type="Google" id="ProtNLM"/>
    </source>
</evidence>
<dbReference type="RefSeq" id="WP_109404290.1">
    <property type="nucleotide sequence ID" value="NZ_QFFG01000002.1"/>
</dbReference>
<keyword evidence="1" id="KW-0732">Signal</keyword>
<dbReference type="OrthoDB" id="1203279at2"/>
<gene>
    <name evidence="2" type="ORF">DIS07_05845</name>
</gene>
<feature type="signal peptide" evidence="1">
    <location>
        <begin position="1"/>
        <end position="19"/>
    </location>
</feature>
<keyword evidence="3" id="KW-1185">Reference proteome</keyword>
<evidence type="ECO:0000313" key="3">
    <source>
        <dbReference type="Proteomes" id="UP000245670"/>
    </source>
</evidence>
<dbReference type="EMBL" id="QFFG01000002">
    <property type="protein sequence ID" value="PWG05958.1"/>
    <property type="molecule type" value="Genomic_DNA"/>
</dbReference>
<feature type="chain" id="PRO_5015489989" description="TMhelix containing protein" evidence="1">
    <location>
        <begin position="20"/>
        <end position="67"/>
    </location>
</feature>
<comment type="caution">
    <text evidence="2">The sequence shown here is derived from an EMBL/GenBank/DDBJ whole genome shotgun (WGS) entry which is preliminary data.</text>
</comment>
<protein>
    <recommendedName>
        <fullName evidence="4">TMhelix containing protein</fullName>
    </recommendedName>
</protein>
<reference evidence="2 3" key="1">
    <citation type="submission" date="2018-05" db="EMBL/GenBank/DDBJ databases">
        <title>Polaribacter aquimarinus sp. nov., isolated from sediment in a sediment of sea.</title>
        <authorList>
            <person name="Lu D."/>
        </authorList>
    </citation>
    <scope>NUCLEOTIDE SEQUENCE [LARGE SCALE GENOMIC DNA]</scope>
    <source>
        <strain evidence="2 3">ZY113</strain>
    </source>
</reference>